<gene>
    <name evidence="3" type="ORF">BU14_0180s0029</name>
</gene>
<proteinExistence type="inferred from homology"/>
<evidence type="ECO:0000256" key="1">
    <source>
        <dbReference type="ARBA" id="ARBA00025757"/>
    </source>
</evidence>
<dbReference type="AlphaFoldDB" id="A0A1X6P760"/>
<accession>A0A1X6P760</accession>
<sequence length="72" mass="7976">MTTVSRAVVLGTYRRALRVAASLPSADARAYYAANTRQQFAGHADEVDAARIGHLLRRAEEGIVFVRNKYLL</sequence>
<dbReference type="InterPro" id="IPR045291">
    <property type="entry name" value="Complex1_LYR_LYRM9"/>
</dbReference>
<evidence type="ECO:0000259" key="2">
    <source>
        <dbReference type="Pfam" id="PF05347"/>
    </source>
</evidence>
<reference evidence="3 4" key="1">
    <citation type="submission" date="2017-03" db="EMBL/GenBank/DDBJ databases">
        <title>WGS assembly of Porphyra umbilicalis.</title>
        <authorList>
            <person name="Brawley S.H."/>
            <person name="Blouin N.A."/>
            <person name="Ficko-Blean E."/>
            <person name="Wheeler G.L."/>
            <person name="Lohr M."/>
            <person name="Goodson H.V."/>
            <person name="Jenkins J.W."/>
            <person name="Blaby-Haas C.E."/>
            <person name="Helliwell K.E."/>
            <person name="Chan C."/>
            <person name="Marriage T."/>
            <person name="Bhattacharya D."/>
            <person name="Klein A.S."/>
            <person name="Badis Y."/>
            <person name="Brodie J."/>
            <person name="Cao Y."/>
            <person name="Collen J."/>
            <person name="Dittami S.M."/>
            <person name="Gachon C.M."/>
            <person name="Green B.R."/>
            <person name="Karpowicz S."/>
            <person name="Kim J.W."/>
            <person name="Kudahl U."/>
            <person name="Lin S."/>
            <person name="Michel G."/>
            <person name="Mittag M."/>
            <person name="Olson B.J."/>
            <person name="Pangilinan J."/>
            <person name="Peng Y."/>
            <person name="Qiu H."/>
            <person name="Shu S."/>
            <person name="Singer J.T."/>
            <person name="Smith A.G."/>
            <person name="Sprecher B.N."/>
            <person name="Wagner V."/>
            <person name="Wang W."/>
            <person name="Wang Z.-Y."/>
            <person name="Yan J."/>
            <person name="Yarish C."/>
            <person name="Zoeuner-Riek S."/>
            <person name="Zhuang Y."/>
            <person name="Zou Y."/>
            <person name="Lindquist E.A."/>
            <person name="Grimwood J."/>
            <person name="Barry K."/>
            <person name="Rokhsar D.S."/>
            <person name="Schmutz J."/>
            <person name="Stiller J.W."/>
            <person name="Grossman A.R."/>
            <person name="Prochnik S.E."/>
        </authorList>
    </citation>
    <scope>NUCLEOTIDE SEQUENCE [LARGE SCALE GENOMIC DNA]</scope>
    <source>
        <strain evidence="3">4086291</strain>
    </source>
</reference>
<evidence type="ECO:0000313" key="4">
    <source>
        <dbReference type="Proteomes" id="UP000218209"/>
    </source>
</evidence>
<dbReference type="EMBL" id="KV918859">
    <property type="protein sequence ID" value="OSX76684.1"/>
    <property type="molecule type" value="Genomic_DNA"/>
</dbReference>
<keyword evidence="4" id="KW-1185">Reference proteome</keyword>
<protein>
    <recommendedName>
        <fullName evidence="2">Complex 1 LYR protein domain-containing protein</fullName>
    </recommendedName>
</protein>
<feature type="domain" description="Complex 1 LYR protein" evidence="2">
    <location>
        <begin position="9"/>
        <end position="62"/>
    </location>
</feature>
<comment type="similarity">
    <text evidence="1">Belongs to the complex I LYR family. LYRM9 subfamily.</text>
</comment>
<dbReference type="InterPro" id="IPR008011">
    <property type="entry name" value="Complex1_LYR_dom"/>
</dbReference>
<name>A0A1X6P760_PORUM</name>
<dbReference type="CDD" id="cd20269">
    <property type="entry name" value="Complex1_LYR_LYRM9"/>
    <property type="match status" value="1"/>
</dbReference>
<organism evidence="3 4">
    <name type="scientific">Porphyra umbilicalis</name>
    <name type="common">Purple laver</name>
    <name type="synonym">Red alga</name>
    <dbReference type="NCBI Taxonomy" id="2786"/>
    <lineage>
        <taxon>Eukaryota</taxon>
        <taxon>Rhodophyta</taxon>
        <taxon>Bangiophyceae</taxon>
        <taxon>Bangiales</taxon>
        <taxon>Bangiaceae</taxon>
        <taxon>Porphyra</taxon>
    </lineage>
</organism>
<dbReference type="Proteomes" id="UP000218209">
    <property type="component" value="Unassembled WGS sequence"/>
</dbReference>
<dbReference type="Pfam" id="PF05347">
    <property type="entry name" value="Complex1_LYR"/>
    <property type="match status" value="1"/>
</dbReference>
<evidence type="ECO:0000313" key="3">
    <source>
        <dbReference type="EMBL" id="OSX76684.1"/>
    </source>
</evidence>